<dbReference type="AlphaFoldDB" id="A0A7J0EQR4"/>
<reference evidence="2 3" key="1">
    <citation type="submission" date="2019-07" db="EMBL/GenBank/DDBJ databases">
        <title>De Novo Assembly of kiwifruit Actinidia rufa.</title>
        <authorList>
            <person name="Sugita-Konishi S."/>
            <person name="Sato K."/>
            <person name="Mori E."/>
            <person name="Abe Y."/>
            <person name="Kisaki G."/>
            <person name="Hamano K."/>
            <person name="Suezawa K."/>
            <person name="Otani M."/>
            <person name="Fukuda T."/>
            <person name="Manabe T."/>
            <person name="Gomi K."/>
            <person name="Tabuchi M."/>
            <person name="Akimitsu K."/>
            <person name="Kataoka I."/>
        </authorList>
    </citation>
    <scope>NUCLEOTIDE SEQUENCE [LARGE SCALE GENOMIC DNA]</scope>
    <source>
        <strain evidence="3">cv. Fuchu</strain>
    </source>
</reference>
<proteinExistence type="predicted"/>
<dbReference type="EMBL" id="BJWL01000006">
    <property type="protein sequence ID" value="GFY88835.1"/>
    <property type="molecule type" value="Genomic_DNA"/>
</dbReference>
<evidence type="ECO:0000313" key="2">
    <source>
        <dbReference type="EMBL" id="GFY88835.1"/>
    </source>
</evidence>
<protein>
    <recommendedName>
        <fullName evidence="1">Retroviral polymerase SH3-like domain-containing protein</fullName>
    </recommendedName>
</protein>
<gene>
    <name evidence="2" type="ORF">Acr_06g0007750</name>
</gene>
<dbReference type="Pfam" id="PF25597">
    <property type="entry name" value="SH3_retrovirus"/>
    <property type="match status" value="1"/>
</dbReference>
<dbReference type="Proteomes" id="UP000585474">
    <property type="component" value="Unassembled WGS sequence"/>
</dbReference>
<name>A0A7J0EQR4_9ERIC</name>
<keyword evidence="3" id="KW-1185">Reference proteome</keyword>
<dbReference type="InterPro" id="IPR057670">
    <property type="entry name" value="SH3_retrovirus"/>
</dbReference>
<feature type="domain" description="Retroviral polymerase SH3-like" evidence="1">
    <location>
        <begin position="334"/>
        <end position="359"/>
    </location>
</feature>
<accession>A0A7J0EQR4</accession>
<comment type="caution">
    <text evidence="2">The sequence shown here is derived from an EMBL/GenBank/DDBJ whole genome shotgun (WGS) entry which is preliminary data.</text>
</comment>
<evidence type="ECO:0000259" key="1">
    <source>
        <dbReference type="Pfam" id="PF25597"/>
    </source>
</evidence>
<organism evidence="2 3">
    <name type="scientific">Actinidia rufa</name>
    <dbReference type="NCBI Taxonomy" id="165716"/>
    <lineage>
        <taxon>Eukaryota</taxon>
        <taxon>Viridiplantae</taxon>
        <taxon>Streptophyta</taxon>
        <taxon>Embryophyta</taxon>
        <taxon>Tracheophyta</taxon>
        <taxon>Spermatophyta</taxon>
        <taxon>Magnoliopsida</taxon>
        <taxon>eudicotyledons</taxon>
        <taxon>Gunneridae</taxon>
        <taxon>Pentapetalae</taxon>
        <taxon>asterids</taxon>
        <taxon>Ericales</taxon>
        <taxon>Actinidiaceae</taxon>
        <taxon>Actinidia</taxon>
    </lineage>
</organism>
<sequence length="621" mass="67488">MFFDVGNLSRTYDLHQAFFSLSLDNMLLEAFYGKLRSICEEIALSEPITSDISAMKKQRYSMWVACFLYALSSSCDGVRSQIHGAKELPSLMGPYAPPTVSLVTVAIMAVTVAMIPVVASVSHFEDSMVSIFAEEYQRVLVAESSTTATLAQTGASVACVATNIPWIIDSNASNHMTGTASILFDVSTSRCLPRVTLEDGSTSQIDGLGTANLSSLSSSLSLPSDLQRGKKIGGGSKHSGLNYFDADIPPSTALRSAIDPSQLHCSLGHPSLQNLIKLVPSCQSLPCEESLLGTLPFSYLVNRMPSTVLGGQIPHYKLFPDCHLYTLALRVFGCTCYVHALDPGHDKLDPRAIKCVFLGDPSIYLPTRVPSVFSIPSSTVKPLQVYVRRNKVVTAPAPIPLASATSGDSSPMSSLVLVLSPMPASFVAPDIDSLPLLSVRMTALHDNGTWEIVPLSSGKSFVGCQWVFTMKYLLDGTIEHHKACLIPKGYTPTYGIDYVETFSPMAKIGFQSNHSVFYSITKRGRILLIVHVDDIIITGDDTQVCNGHFRGNKLDGNPPMDSSVKLCVDQFGVIRQFIFAPRSTHMEAALRIVRYLNVHPGHGFFYEVNGHLLVEAFNDSD</sequence>
<evidence type="ECO:0000313" key="3">
    <source>
        <dbReference type="Proteomes" id="UP000585474"/>
    </source>
</evidence>